<feature type="transmembrane region" description="Helical" evidence="7">
    <location>
        <begin position="336"/>
        <end position="354"/>
    </location>
</feature>
<feature type="domain" description="Fatty acid hydroxylase" evidence="8">
    <location>
        <begin position="92"/>
        <end position="222"/>
    </location>
</feature>
<proteinExistence type="predicted"/>
<keyword evidence="6 7" id="KW-0472">Membrane</keyword>
<evidence type="ECO:0000259" key="8">
    <source>
        <dbReference type="Pfam" id="PF04116"/>
    </source>
</evidence>
<evidence type="ECO:0000256" key="5">
    <source>
        <dbReference type="ARBA" id="ARBA00023098"/>
    </source>
</evidence>
<evidence type="ECO:0000256" key="2">
    <source>
        <dbReference type="ARBA" id="ARBA00022692"/>
    </source>
</evidence>
<protein>
    <submittedName>
        <fullName evidence="9">Sterol desaturase family protein</fullName>
    </submittedName>
</protein>
<name>A0A9X3XAF8_9BACT</name>
<dbReference type="Proteomes" id="UP001151081">
    <property type="component" value="Unassembled WGS sequence"/>
</dbReference>
<keyword evidence="10" id="KW-1185">Reference proteome</keyword>
<dbReference type="GO" id="GO:0005506">
    <property type="term" value="F:iron ion binding"/>
    <property type="evidence" value="ECO:0007669"/>
    <property type="project" value="InterPro"/>
</dbReference>
<dbReference type="AlphaFoldDB" id="A0A9X3XAF8"/>
<keyword evidence="4" id="KW-0560">Oxidoreductase</keyword>
<dbReference type="EMBL" id="JAGTJJ010000047">
    <property type="protein sequence ID" value="MDC3987102.1"/>
    <property type="molecule type" value="Genomic_DNA"/>
</dbReference>
<comment type="subcellular location">
    <subcellularLocation>
        <location evidence="1">Endomembrane system</location>
        <topology evidence="1">Multi-pass membrane protein</topology>
    </subcellularLocation>
</comment>
<dbReference type="GO" id="GO:0008610">
    <property type="term" value="P:lipid biosynthetic process"/>
    <property type="evidence" value="ECO:0007669"/>
    <property type="project" value="InterPro"/>
</dbReference>
<keyword evidence="3 7" id="KW-1133">Transmembrane helix</keyword>
<dbReference type="InterPro" id="IPR006694">
    <property type="entry name" value="Fatty_acid_hydroxylase"/>
</dbReference>
<evidence type="ECO:0000313" key="10">
    <source>
        <dbReference type="Proteomes" id="UP001151081"/>
    </source>
</evidence>
<reference evidence="9 10" key="1">
    <citation type="submission" date="2021-04" db="EMBL/GenBank/DDBJ databases">
        <title>Genome analysis of Polyangium sp.</title>
        <authorList>
            <person name="Li Y."/>
            <person name="Wang J."/>
        </authorList>
    </citation>
    <scope>NUCLEOTIDE SEQUENCE [LARGE SCALE GENOMIC DNA]</scope>
    <source>
        <strain evidence="9 10">SDU14</strain>
    </source>
</reference>
<keyword evidence="5" id="KW-0443">Lipid metabolism</keyword>
<feature type="transmembrane region" description="Helical" evidence="7">
    <location>
        <begin position="84"/>
        <end position="103"/>
    </location>
</feature>
<feature type="transmembrane region" description="Helical" evidence="7">
    <location>
        <begin position="49"/>
        <end position="72"/>
    </location>
</feature>
<dbReference type="Pfam" id="PF04116">
    <property type="entry name" value="FA_hydroxylase"/>
    <property type="match status" value="1"/>
</dbReference>
<evidence type="ECO:0000256" key="4">
    <source>
        <dbReference type="ARBA" id="ARBA00023002"/>
    </source>
</evidence>
<comment type="caution">
    <text evidence="9">The sequence shown here is derived from an EMBL/GenBank/DDBJ whole genome shotgun (WGS) entry which is preliminary data.</text>
</comment>
<sequence length="379" mass="42715">MKWACGSSSTVLQALLLFFFVIAMGLEWHVGRTRGRQVFRVSDATSNLLLGMAQLAPAVLLFGFLQVTYEFIYKRSAAFEIKATSPIASIGLLIGVDFCYYWFHRFSHRVHVAWTSHALHHQGEDYNLTLGIRQHPTQGFFERAFYLPLAFIGFPPAMAATAVTINAAYQLLLHTELVGKLGPLEWVLNTPSHHRVHHGINPRYLDKNFGGMLIIWDRMFGTFAEEDEQPVYGTVEPVASFDPVHCMWAPLDGAMERASRTPDSLDELGVWIMPPGWRPKSMAKADTQVSLDRPKYDVKLSREATLYLMAMTGLTIAMMMRYLFTNDQNPRPLATQFVFITWVAVALVGLGGILEGRPWAKYVEALRLVATPFVVMTLV</sequence>
<keyword evidence="2 7" id="KW-0812">Transmembrane</keyword>
<evidence type="ECO:0000256" key="3">
    <source>
        <dbReference type="ARBA" id="ARBA00022989"/>
    </source>
</evidence>
<dbReference type="GO" id="GO:0006643">
    <property type="term" value="P:membrane lipid metabolic process"/>
    <property type="evidence" value="ECO:0007669"/>
    <property type="project" value="TreeGrafter"/>
</dbReference>
<evidence type="ECO:0000256" key="7">
    <source>
        <dbReference type="SAM" id="Phobius"/>
    </source>
</evidence>
<dbReference type="GO" id="GO:0016020">
    <property type="term" value="C:membrane"/>
    <property type="evidence" value="ECO:0007669"/>
    <property type="project" value="GOC"/>
</dbReference>
<gene>
    <name evidence="9" type="ORF">KEG57_41930</name>
</gene>
<dbReference type="PANTHER" id="PTHR21624">
    <property type="entry name" value="STEROL DESATURASE-RELATED PROTEIN"/>
    <property type="match status" value="1"/>
</dbReference>
<organism evidence="9 10">
    <name type="scientific">Polyangium jinanense</name>
    <dbReference type="NCBI Taxonomy" id="2829994"/>
    <lineage>
        <taxon>Bacteria</taxon>
        <taxon>Pseudomonadati</taxon>
        <taxon>Myxococcota</taxon>
        <taxon>Polyangia</taxon>
        <taxon>Polyangiales</taxon>
        <taxon>Polyangiaceae</taxon>
        <taxon>Polyangium</taxon>
    </lineage>
</organism>
<evidence type="ECO:0000256" key="1">
    <source>
        <dbReference type="ARBA" id="ARBA00004127"/>
    </source>
</evidence>
<dbReference type="GO" id="GO:0050479">
    <property type="term" value="F:glyceryl-ether monooxygenase activity"/>
    <property type="evidence" value="ECO:0007669"/>
    <property type="project" value="TreeGrafter"/>
</dbReference>
<dbReference type="GO" id="GO:0012505">
    <property type="term" value="C:endomembrane system"/>
    <property type="evidence" value="ECO:0007669"/>
    <property type="project" value="UniProtKB-SubCell"/>
</dbReference>
<feature type="transmembrane region" description="Helical" evidence="7">
    <location>
        <begin position="304"/>
        <end position="324"/>
    </location>
</feature>
<evidence type="ECO:0000313" key="9">
    <source>
        <dbReference type="EMBL" id="MDC3987102.1"/>
    </source>
</evidence>
<dbReference type="InterPro" id="IPR051689">
    <property type="entry name" value="Sterol_desaturase/TMEM195"/>
</dbReference>
<evidence type="ECO:0000256" key="6">
    <source>
        <dbReference type="ARBA" id="ARBA00023136"/>
    </source>
</evidence>
<dbReference type="PANTHER" id="PTHR21624:SF1">
    <property type="entry name" value="ALKYLGLYCEROL MONOOXYGENASE"/>
    <property type="match status" value="1"/>
</dbReference>
<accession>A0A9X3XAF8</accession>